<evidence type="ECO:0000313" key="2">
    <source>
        <dbReference type="Proteomes" id="UP001291653"/>
    </source>
</evidence>
<proteinExistence type="predicted"/>
<protein>
    <submittedName>
        <fullName evidence="1">Uncharacterized protein</fullName>
    </submittedName>
</protein>
<accession>A0ABQ5P3L5</accession>
<gene>
    <name evidence="1" type="ORF">SYYSPA8_22815</name>
</gene>
<keyword evidence="2" id="KW-1185">Reference proteome</keyword>
<evidence type="ECO:0000313" key="1">
    <source>
        <dbReference type="EMBL" id="GLF97182.1"/>
    </source>
</evidence>
<organism evidence="1 2">
    <name type="scientific">Streptomyces yaizuensis</name>
    <dbReference type="NCBI Taxonomy" id="2989713"/>
    <lineage>
        <taxon>Bacteria</taxon>
        <taxon>Bacillati</taxon>
        <taxon>Actinomycetota</taxon>
        <taxon>Actinomycetes</taxon>
        <taxon>Kitasatosporales</taxon>
        <taxon>Streptomycetaceae</taxon>
        <taxon>Streptomyces</taxon>
    </lineage>
</organism>
<sequence length="182" mass="19685">MDLIDLSHRGWGGSTVPVRHARTGLATLMEVKGGPLSSFYVYGVIDTPDRLERGALLFTQTYGGTPGRTVVPRKYTHVRIVKPVSGGSVLPRWRLGFGNSATLPELRTASGKRPAVLRHTGPETRIRLETGEGYANVDHLAFDGGNARRVRFGPGPFRGPVSLPGPGLIMIDCLVDWTITLA</sequence>
<name>A0ABQ5P3L5_9ACTN</name>
<dbReference type="Proteomes" id="UP001291653">
    <property type="component" value="Unassembled WGS sequence"/>
</dbReference>
<reference evidence="1 2" key="1">
    <citation type="submission" date="2022-10" db="EMBL/GenBank/DDBJ databases">
        <title>Draft genome sequence of Streptomyces sp. YSPA8.</title>
        <authorList>
            <person name="Moriuchi R."/>
            <person name="Dohra H."/>
            <person name="Yamamura H."/>
            <person name="Kodani S."/>
        </authorList>
    </citation>
    <scope>NUCLEOTIDE SEQUENCE [LARGE SCALE GENOMIC DNA]</scope>
    <source>
        <strain evidence="1 2">YSPA8</strain>
    </source>
</reference>
<dbReference type="RefSeq" id="WP_323449196.1">
    <property type="nucleotide sequence ID" value="NZ_BSBI01000010.1"/>
</dbReference>
<comment type="caution">
    <text evidence="1">The sequence shown here is derived from an EMBL/GenBank/DDBJ whole genome shotgun (WGS) entry which is preliminary data.</text>
</comment>
<dbReference type="EMBL" id="BSBI01000010">
    <property type="protein sequence ID" value="GLF97182.1"/>
    <property type="molecule type" value="Genomic_DNA"/>
</dbReference>